<evidence type="ECO:0000313" key="4">
    <source>
        <dbReference type="EMBL" id="CAF4439545.1"/>
    </source>
</evidence>
<organism evidence="3 5">
    <name type="scientific">Rotaria magnacalcarata</name>
    <dbReference type="NCBI Taxonomy" id="392030"/>
    <lineage>
        <taxon>Eukaryota</taxon>
        <taxon>Metazoa</taxon>
        <taxon>Spiralia</taxon>
        <taxon>Gnathifera</taxon>
        <taxon>Rotifera</taxon>
        <taxon>Eurotatoria</taxon>
        <taxon>Bdelloidea</taxon>
        <taxon>Philodinida</taxon>
        <taxon>Philodinidae</taxon>
        <taxon>Rotaria</taxon>
    </lineage>
</organism>
<feature type="non-terminal residue" evidence="3">
    <location>
        <position position="1"/>
    </location>
</feature>
<evidence type="ECO:0000259" key="2">
    <source>
        <dbReference type="Pfam" id="PF00013"/>
    </source>
</evidence>
<evidence type="ECO:0000256" key="1">
    <source>
        <dbReference type="SAM" id="MobiDB-lite"/>
    </source>
</evidence>
<evidence type="ECO:0000313" key="5">
    <source>
        <dbReference type="Proteomes" id="UP000676336"/>
    </source>
</evidence>
<dbReference type="Gene3D" id="3.30.1370.10">
    <property type="entry name" value="K Homology domain, type 1"/>
    <property type="match status" value="1"/>
</dbReference>
<feature type="domain" description="K Homology" evidence="2">
    <location>
        <begin position="2"/>
        <end position="44"/>
    </location>
</feature>
<proteinExistence type="predicted"/>
<sequence>VLQEEFGVKMYVVQDSADVDGIEHKPLRISGESDRVERAKQHVLDSLAKSGGLTTQTNRLGGNQSNSSSYN</sequence>
<protein>
    <recommendedName>
        <fullName evidence="2">K Homology domain-containing protein</fullName>
    </recommendedName>
</protein>
<dbReference type="InterPro" id="IPR036612">
    <property type="entry name" value="KH_dom_type_1_sf"/>
</dbReference>
<accession>A0A8S2W8G4</accession>
<dbReference type="EMBL" id="CAJOBI010066554">
    <property type="protein sequence ID" value="CAF4438830.1"/>
    <property type="molecule type" value="Genomic_DNA"/>
</dbReference>
<feature type="compositionally biased region" description="Polar residues" evidence="1">
    <location>
        <begin position="52"/>
        <end position="71"/>
    </location>
</feature>
<reference evidence="3" key="1">
    <citation type="submission" date="2021-02" db="EMBL/GenBank/DDBJ databases">
        <authorList>
            <person name="Nowell W R."/>
        </authorList>
    </citation>
    <scope>NUCLEOTIDE SEQUENCE</scope>
</reference>
<feature type="non-terminal residue" evidence="3">
    <location>
        <position position="71"/>
    </location>
</feature>
<dbReference type="EMBL" id="CAJOBI010066723">
    <property type="protein sequence ID" value="CAF4439545.1"/>
    <property type="molecule type" value="Genomic_DNA"/>
</dbReference>
<name>A0A8S2W8G4_9BILA</name>
<comment type="caution">
    <text evidence="3">The sequence shown here is derived from an EMBL/GenBank/DDBJ whole genome shotgun (WGS) entry which is preliminary data.</text>
</comment>
<feature type="region of interest" description="Disordered" evidence="1">
    <location>
        <begin position="47"/>
        <end position="71"/>
    </location>
</feature>
<dbReference type="Pfam" id="PF00013">
    <property type="entry name" value="KH_1"/>
    <property type="match status" value="1"/>
</dbReference>
<dbReference type="InterPro" id="IPR004088">
    <property type="entry name" value="KH_dom_type_1"/>
</dbReference>
<gene>
    <name evidence="3" type="ORF">SMN809_LOCUS32177</name>
    <name evidence="4" type="ORF">SMN809_LOCUS32206</name>
</gene>
<dbReference type="Proteomes" id="UP000676336">
    <property type="component" value="Unassembled WGS sequence"/>
</dbReference>
<evidence type="ECO:0000313" key="3">
    <source>
        <dbReference type="EMBL" id="CAF4438830.1"/>
    </source>
</evidence>
<dbReference type="SUPFAM" id="SSF54791">
    <property type="entry name" value="Eukaryotic type KH-domain (KH-domain type I)"/>
    <property type="match status" value="1"/>
</dbReference>
<dbReference type="AlphaFoldDB" id="A0A8S2W8G4"/>
<dbReference type="GO" id="GO:0003723">
    <property type="term" value="F:RNA binding"/>
    <property type="evidence" value="ECO:0007669"/>
    <property type="project" value="InterPro"/>
</dbReference>